<evidence type="ECO:0000313" key="2">
    <source>
        <dbReference type="EMBL" id="CAG5115585.1"/>
    </source>
</evidence>
<keyword evidence="1" id="KW-0472">Membrane</keyword>
<dbReference type="EMBL" id="CAJHNH020000136">
    <property type="protein sequence ID" value="CAG5115585.1"/>
    <property type="molecule type" value="Genomic_DNA"/>
</dbReference>
<keyword evidence="3" id="KW-1185">Reference proteome</keyword>
<dbReference type="Pfam" id="PF09612">
    <property type="entry name" value="HtrL_YibB"/>
    <property type="match status" value="1"/>
</dbReference>
<keyword evidence="1" id="KW-0812">Transmembrane</keyword>
<organism evidence="2 3">
    <name type="scientific">Candidula unifasciata</name>
    <dbReference type="NCBI Taxonomy" id="100452"/>
    <lineage>
        <taxon>Eukaryota</taxon>
        <taxon>Metazoa</taxon>
        <taxon>Spiralia</taxon>
        <taxon>Lophotrochozoa</taxon>
        <taxon>Mollusca</taxon>
        <taxon>Gastropoda</taxon>
        <taxon>Heterobranchia</taxon>
        <taxon>Euthyneura</taxon>
        <taxon>Panpulmonata</taxon>
        <taxon>Eupulmonata</taxon>
        <taxon>Stylommatophora</taxon>
        <taxon>Helicina</taxon>
        <taxon>Helicoidea</taxon>
        <taxon>Geomitridae</taxon>
        <taxon>Candidula</taxon>
    </lineage>
</organism>
<dbReference type="OrthoDB" id="411632at2759"/>
<sequence length="334" mass="38700">MSGPHQDQPRVFQMWTKQISKLRVLTLSLASFAAAGFFYSLVPDSEWRQKAEDSIMLVDWSGFGPEKGLYNFTLVTAMIDIGRGDWDSQARSYSTYLLYMQRVLRLDVNIVVYVDPKGKPFIEWMRRGRENHTTIVTMTIQELPYFQLKDRMAEIMNSETYKEGNELVAKQLCESSSPEYDIVQLSKLYLMDRTVTLNPFNSTYFIWMDGGYGKGENVHPPDGIWIPKGLFEHADQMTFLERKPGVAAFASVRQKIHKMSINIMPGGFFAGGGSAIRELYRMQKHELARWMEEGIIDDDQTMYMQLYFQKPSLFRLVPADWYDVFKLFNAHTST</sequence>
<protein>
    <submittedName>
        <fullName evidence="2">Uncharacterized protein</fullName>
    </submittedName>
</protein>
<dbReference type="InterPro" id="IPR011735">
    <property type="entry name" value="WlaTC/HtrL_glycosyltransf"/>
</dbReference>
<gene>
    <name evidence="2" type="ORF">CUNI_LOCUS1143</name>
</gene>
<dbReference type="AlphaFoldDB" id="A0A8S3YJ81"/>
<accession>A0A8S3YJ81</accession>
<keyword evidence="1" id="KW-1133">Transmembrane helix</keyword>
<name>A0A8S3YJ81_9EUPU</name>
<proteinExistence type="predicted"/>
<feature type="transmembrane region" description="Helical" evidence="1">
    <location>
        <begin position="22"/>
        <end position="42"/>
    </location>
</feature>
<comment type="caution">
    <text evidence="2">The sequence shown here is derived from an EMBL/GenBank/DDBJ whole genome shotgun (WGS) entry which is preliminary data.</text>
</comment>
<evidence type="ECO:0000313" key="3">
    <source>
        <dbReference type="Proteomes" id="UP000678393"/>
    </source>
</evidence>
<reference evidence="2" key="1">
    <citation type="submission" date="2021-04" db="EMBL/GenBank/DDBJ databases">
        <authorList>
            <consortium name="Molecular Ecology Group"/>
        </authorList>
    </citation>
    <scope>NUCLEOTIDE SEQUENCE</scope>
</reference>
<evidence type="ECO:0000256" key="1">
    <source>
        <dbReference type="SAM" id="Phobius"/>
    </source>
</evidence>
<dbReference type="Proteomes" id="UP000678393">
    <property type="component" value="Unassembled WGS sequence"/>
</dbReference>